<sequence>MSTSSQMSAAAAAPAPNEENRLVSPSEVDEQVLSSWTDEQNRLKERLDTTDNATGFAPVGQGEAESATDGLGLPPLRLVGGVDISFVKGDPKAACASLVVLSFPEMKVVYENFEMVELTLPYIPGFLAFREVNFLVALLDRLRAQQPELLPQLIFVDGNGVLHQRGFGLASHLGVLVDIPTIGIGKTIFHVDGIDMNHVKTMVVPKLSHSGATAKLVGISGREWGAALRSTEDSTNPVFISVGHRISLDHAIRITKTSCLHRIPEPVRQADLRSRQYLRDHPYSSGVAK</sequence>
<keyword evidence="3" id="KW-0540">Nuclease</keyword>
<dbReference type="OrthoDB" id="20018at2759"/>
<dbReference type="GO" id="GO:0016891">
    <property type="term" value="F:RNA endonuclease activity producing 5'-phosphomonoesters, hydrolytic mechanism"/>
    <property type="evidence" value="ECO:0007669"/>
    <property type="project" value="TreeGrafter"/>
</dbReference>
<comment type="subcellular location">
    <subcellularLocation>
        <location evidence="1">Cytoplasm</location>
    </subcellularLocation>
</comment>
<organism evidence="7 8">
    <name type="scientific">Capsaspora owczarzaki (strain ATCC 30864)</name>
    <dbReference type="NCBI Taxonomy" id="595528"/>
    <lineage>
        <taxon>Eukaryota</taxon>
        <taxon>Filasterea</taxon>
        <taxon>Capsaspora</taxon>
    </lineage>
</organism>
<dbReference type="FunCoup" id="A0A0D2WYL0">
    <property type="interactions" value="41"/>
</dbReference>
<dbReference type="Proteomes" id="UP000008743">
    <property type="component" value="Unassembled WGS sequence"/>
</dbReference>
<dbReference type="GO" id="GO:0005730">
    <property type="term" value="C:nucleolus"/>
    <property type="evidence" value="ECO:0007669"/>
    <property type="project" value="TreeGrafter"/>
</dbReference>
<dbReference type="eggNOG" id="KOG4417">
    <property type="taxonomic scope" value="Eukaryota"/>
</dbReference>
<evidence type="ECO:0000256" key="3">
    <source>
        <dbReference type="ARBA" id="ARBA00022722"/>
    </source>
</evidence>
<protein>
    <submittedName>
        <fullName evidence="7">Endonuclease V family protein</fullName>
    </submittedName>
</protein>
<dbReference type="GO" id="GO:0006281">
    <property type="term" value="P:DNA repair"/>
    <property type="evidence" value="ECO:0007669"/>
    <property type="project" value="InterPro"/>
</dbReference>
<feature type="region of interest" description="Disordered" evidence="6">
    <location>
        <begin position="1"/>
        <end position="38"/>
    </location>
</feature>
<dbReference type="Pfam" id="PF04493">
    <property type="entry name" value="Endonuclease_5"/>
    <property type="match status" value="1"/>
</dbReference>
<keyword evidence="2" id="KW-0963">Cytoplasm</keyword>
<dbReference type="CDD" id="cd06559">
    <property type="entry name" value="Endonuclease_V"/>
    <property type="match status" value="1"/>
</dbReference>
<name>A0A0D2WYL0_CAPO3</name>
<dbReference type="PANTHER" id="PTHR28511:SF1">
    <property type="entry name" value="ENDONUCLEASE V"/>
    <property type="match status" value="1"/>
</dbReference>
<keyword evidence="5" id="KW-0378">Hydrolase</keyword>
<gene>
    <name evidence="7" type="ORF">CAOG_008100</name>
</gene>
<evidence type="ECO:0000256" key="1">
    <source>
        <dbReference type="ARBA" id="ARBA00004496"/>
    </source>
</evidence>
<dbReference type="HAMAP" id="MF_00801">
    <property type="entry name" value="Endonuclease_5"/>
    <property type="match status" value="1"/>
</dbReference>
<dbReference type="Gene3D" id="3.30.2170.10">
    <property type="entry name" value="archaeoglobus fulgidus dsm 4304 superfamily"/>
    <property type="match status" value="1"/>
</dbReference>
<dbReference type="PhylomeDB" id="A0A0D2WYL0"/>
<accession>A0A0D2WYL0</accession>
<dbReference type="PANTHER" id="PTHR28511">
    <property type="entry name" value="ENDONUCLEASE V"/>
    <property type="match status" value="1"/>
</dbReference>
<dbReference type="RefSeq" id="XP_004342701.2">
    <property type="nucleotide sequence ID" value="XM_004342652.2"/>
</dbReference>
<dbReference type="GO" id="GO:0003727">
    <property type="term" value="F:single-stranded RNA binding"/>
    <property type="evidence" value="ECO:0007669"/>
    <property type="project" value="TreeGrafter"/>
</dbReference>
<keyword evidence="8" id="KW-1185">Reference proteome</keyword>
<dbReference type="InterPro" id="IPR007581">
    <property type="entry name" value="Endonuclease-V"/>
</dbReference>
<dbReference type="STRING" id="595528.A0A0D2WYL0"/>
<dbReference type="AlphaFoldDB" id="A0A0D2WYL0"/>
<evidence type="ECO:0000313" key="8">
    <source>
        <dbReference type="Proteomes" id="UP000008743"/>
    </source>
</evidence>
<proteinExistence type="inferred from homology"/>
<dbReference type="GO" id="GO:0005737">
    <property type="term" value="C:cytoplasm"/>
    <property type="evidence" value="ECO:0007669"/>
    <property type="project" value="UniProtKB-SubCell"/>
</dbReference>
<dbReference type="InParanoid" id="A0A0D2WYL0"/>
<dbReference type="EMBL" id="KE346376">
    <property type="protein sequence ID" value="KJE98068.1"/>
    <property type="molecule type" value="Genomic_DNA"/>
</dbReference>
<evidence type="ECO:0000256" key="4">
    <source>
        <dbReference type="ARBA" id="ARBA00022759"/>
    </source>
</evidence>
<keyword evidence="4 7" id="KW-0255">Endonuclease</keyword>
<evidence type="ECO:0000313" key="7">
    <source>
        <dbReference type="EMBL" id="KJE98068.1"/>
    </source>
</evidence>
<evidence type="ECO:0000256" key="2">
    <source>
        <dbReference type="ARBA" id="ARBA00022490"/>
    </source>
</evidence>
<evidence type="ECO:0000256" key="5">
    <source>
        <dbReference type="ARBA" id="ARBA00022801"/>
    </source>
</evidence>
<reference evidence="8" key="1">
    <citation type="submission" date="2011-02" db="EMBL/GenBank/DDBJ databases">
        <title>The Genome Sequence of Capsaspora owczarzaki ATCC 30864.</title>
        <authorList>
            <person name="Russ C."/>
            <person name="Cuomo C."/>
            <person name="Burger G."/>
            <person name="Gray M.W."/>
            <person name="Holland P.W.H."/>
            <person name="King N."/>
            <person name="Lang F.B.F."/>
            <person name="Roger A.J."/>
            <person name="Ruiz-Trillo I."/>
            <person name="Young S.K."/>
            <person name="Zeng Q."/>
            <person name="Gargeya S."/>
            <person name="Alvarado L."/>
            <person name="Berlin A."/>
            <person name="Chapman S.B."/>
            <person name="Chen Z."/>
            <person name="Freedman E."/>
            <person name="Gellesch M."/>
            <person name="Goldberg J."/>
            <person name="Griggs A."/>
            <person name="Gujja S."/>
            <person name="Heilman E."/>
            <person name="Heiman D."/>
            <person name="Howarth C."/>
            <person name="Mehta T."/>
            <person name="Neiman D."/>
            <person name="Pearson M."/>
            <person name="Roberts A."/>
            <person name="Saif S."/>
            <person name="Shea T."/>
            <person name="Shenoy N."/>
            <person name="Sisk P."/>
            <person name="Stolte C."/>
            <person name="Sykes S."/>
            <person name="White J."/>
            <person name="Yandava C."/>
            <person name="Haas B."/>
            <person name="Nusbaum C."/>
            <person name="Birren B."/>
        </authorList>
    </citation>
    <scope>NUCLEOTIDE SEQUENCE</scope>
    <source>
        <strain evidence="8">ATCC 30864</strain>
    </source>
</reference>
<evidence type="ECO:0000256" key="6">
    <source>
        <dbReference type="SAM" id="MobiDB-lite"/>
    </source>
</evidence>